<dbReference type="InterPro" id="IPR036271">
    <property type="entry name" value="Tet_transcr_reg_TetR-rel_C_sf"/>
</dbReference>
<feature type="DNA-binding region" description="H-T-H motif" evidence="4">
    <location>
        <begin position="37"/>
        <end position="56"/>
    </location>
</feature>
<comment type="caution">
    <text evidence="6">The sequence shown here is derived from an EMBL/GenBank/DDBJ whole genome shotgun (WGS) entry which is preliminary data.</text>
</comment>
<reference evidence="6 7" key="1">
    <citation type="journal article" date="2019" name="Int. J. Syst. Evol. Microbiol.">
        <title>The Global Catalogue of Microorganisms (GCM) 10K type strain sequencing project: providing services to taxonomists for standard genome sequencing and annotation.</title>
        <authorList>
            <consortium name="The Broad Institute Genomics Platform"/>
            <consortium name="The Broad Institute Genome Sequencing Center for Infectious Disease"/>
            <person name="Wu L."/>
            <person name="Ma J."/>
        </authorList>
    </citation>
    <scope>NUCLEOTIDE SEQUENCE [LARGE SCALE GENOMIC DNA]</scope>
    <source>
        <strain evidence="6 7">JCM 13249</strain>
    </source>
</reference>
<dbReference type="PRINTS" id="PR00455">
    <property type="entry name" value="HTHTETR"/>
</dbReference>
<evidence type="ECO:0000313" key="7">
    <source>
        <dbReference type="Proteomes" id="UP001500655"/>
    </source>
</evidence>
<evidence type="ECO:0000259" key="5">
    <source>
        <dbReference type="PROSITE" id="PS50977"/>
    </source>
</evidence>
<dbReference type="EMBL" id="BAAALS010000003">
    <property type="protein sequence ID" value="GAA1739264.1"/>
    <property type="molecule type" value="Genomic_DNA"/>
</dbReference>
<dbReference type="InterPro" id="IPR050109">
    <property type="entry name" value="HTH-type_TetR-like_transc_reg"/>
</dbReference>
<dbReference type="PROSITE" id="PS50977">
    <property type="entry name" value="HTH_TETR_2"/>
    <property type="match status" value="1"/>
</dbReference>
<gene>
    <name evidence="6" type="ORF">GCM10009681_07520</name>
</gene>
<keyword evidence="2 4" id="KW-0238">DNA-binding</keyword>
<dbReference type="RefSeq" id="WP_344076818.1">
    <property type="nucleotide sequence ID" value="NZ_BAAALS010000003.1"/>
</dbReference>
<protein>
    <submittedName>
        <fullName evidence="6">TetR/AcrR family transcriptional regulator</fullName>
    </submittedName>
</protein>
<evidence type="ECO:0000256" key="1">
    <source>
        <dbReference type="ARBA" id="ARBA00023015"/>
    </source>
</evidence>
<dbReference type="InterPro" id="IPR009057">
    <property type="entry name" value="Homeodomain-like_sf"/>
</dbReference>
<dbReference type="Proteomes" id="UP001500655">
    <property type="component" value="Unassembled WGS sequence"/>
</dbReference>
<proteinExistence type="predicted"/>
<feature type="domain" description="HTH tetR-type" evidence="5">
    <location>
        <begin position="15"/>
        <end position="74"/>
    </location>
</feature>
<dbReference type="PANTHER" id="PTHR30055:SF234">
    <property type="entry name" value="HTH-TYPE TRANSCRIPTIONAL REGULATOR BETI"/>
    <property type="match status" value="1"/>
</dbReference>
<evidence type="ECO:0000256" key="4">
    <source>
        <dbReference type="PROSITE-ProRule" id="PRU00335"/>
    </source>
</evidence>
<keyword evidence="3" id="KW-0804">Transcription</keyword>
<dbReference type="SUPFAM" id="SSF46689">
    <property type="entry name" value="Homeodomain-like"/>
    <property type="match status" value="1"/>
</dbReference>
<evidence type="ECO:0000256" key="2">
    <source>
        <dbReference type="ARBA" id="ARBA00023125"/>
    </source>
</evidence>
<organism evidence="6 7">
    <name type="scientific">Luedemannella helvata</name>
    <dbReference type="NCBI Taxonomy" id="349315"/>
    <lineage>
        <taxon>Bacteria</taxon>
        <taxon>Bacillati</taxon>
        <taxon>Actinomycetota</taxon>
        <taxon>Actinomycetes</taxon>
        <taxon>Micromonosporales</taxon>
        <taxon>Micromonosporaceae</taxon>
        <taxon>Luedemannella</taxon>
    </lineage>
</organism>
<sequence>MTAPRRPNLGRSAAQANRRALLAAAVEVFAEGGIDAPLSAVARRAGVGQGSLYRHFPDRISLAMAVFEENVARLESLATDPTCTLDGMLATITRMVINSVAFVDLVMAGGAEPRLDAINERVRATLAGPLAAARRAGRIRESVGLDDLMLAIGMIAAIVARTPAADRRATADSGWALLNRALRP</sequence>
<keyword evidence="7" id="KW-1185">Reference proteome</keyword>
<dbReference type="Pfam" id="PF00440">
    <property type="entry name" value="TetR_N"/>
    <property type="match status" value="1"/>
</dbReference>
<dbReference type="Gene3D" id="1.10.357.10">
    <property type="entry name" value="Tetracycline Repressor, domain 2"/>
    <property type="match status" value="1"/>
</dbReference>
<dbReference type="InterPro" id="IPR001647">
    <property type="entry name" value="HTH_TetR"/>
</dbReference>
<dbReference type="SUPFAM" id="SSF48498">
    <property type="entry name" value="Tetracyclin repressor-like, C-terminal domain"/>
    <property type="match status" value="1"/>
</dbReference>
<evidence type="ECO:0000313" key="6">
    <source>
        <dbReference type="EMBL" id="GAA1739264.1"/>
    </source>
</evidence>
<keyword evidence="1" id="KW-0805">Transcription regulation</keyword>
<accession>A0ABN2JUV8</accession>
<dbReference type="PANTHER" id="PTHR30055">
    <property type="entry name" value="HTH-TYPE TRANSCRIPTIONAL REGULATOR RUTR"/>
    <property type="match status" value="1"/>
</dbReference>
<name>A0ABN2JUV8_9ACTN</name>
<evidence type="ECO:0000256" key="3">
    <source>
        <dbReference type="ARBA" id="ARBA00023163"/>
    </source>
</evidence>